<dbReference type="InterPro" id="IPR036866">
    <property type="entry name" value="RibonucZ/Hydroxyglut_hydro"/>
</dbReference>
<dbReference type="SUPFAM" id="SSF56281">
    <property type="entry name" value="Metallo-hydrolase/oxidoreductase"/>
    <property type="match status" value="1"/>
</dbReference>
<sequence>MPKTGTLKDGLMRTGMMALALGLLALRFLPALPPVGLWWLMPVAGLMLLPFKTYPAAFFLFGLSWACVQAQWALDDRLAPSLDGGTRWVEGRVTGLPENGEAVVRFELAQATSRHGKVPTRMRLAWYDGPPVKSGERWRLAVKLKRPAGLLNPQAFDYQAWLLAQGIGATGTVKDGERLAEARWAWRDGIRQRLLAVDAQGRTGALAALVLGDGAGLSREDWQVLQDTGTVHLLVISGQHIGLLAGVVYLLIAGLARYGLWPNRLPWLPWACGLAFSAALGYGLLAGFEVPVHRACLMIGLVLLWRLRFRHLGAWWPLLLALNGVLLLAPLASLQPGFWLSFAAVAVLIFTFGGRLGPWRWWQTWTRAQWLIAIGLLPLLLILGLPISVSGPLVNLLAVPWISLVVLPPALLGTVLLPLPYVGEGLLWLAGGLIDVLFKGLALAAGQIPAWVPMAIPFWVWCVGAMGAFLLLLPRGVPLRPLGWPMLLLLVFPPRAALPEGIADIWQLDVGQGLAILVRTRHHTLLYDTGPRFGDFDLGERVVLPSLRKLGVKELDVMLISHADADHAGGARAVAKGLPVKGVISGDPQALPAALQAQACETDRQWTWDGVQFRLWQWSAAGDSNQKSCVLQIEANAERLLLTGDIDAAAERSLLDSALAVPTDWLQAPHHGSRSSSSTALLNGLQPKAVLISRGHGNSFGHPHPTVVARYRKRGITIYDSAEQGAIHLQLGRFESPRSMRLERRFWRDLP</sequence>
<feature type="transmembrane region" description="Helical" evidence="6">
    <location>
        <begin position="401"/>
        <end position="419"/>
    </location>
</feature>
<evidence type="ECO:0000259" key="7">
    <source>
        <dbReference type="SMART" id="SM00849"/>
    </source>
</evidence>
<protein>
    <submittedName>
        <fullName evidence="8">Competence protein ComEC</fullName>
    </submittedName>
</protein>
<dbReference type="NCBIfam" id="TIGR00361">
    <property type="entry name" value="ComEC_Rec2"/>
    <property type="match status" value="1"/>
</dbReference>
<keyword evidence="4 6" id="KW-1133">Transmembrane helix</keyword>
<evidence type="ECO:0000313" key="9">
    <source>
        <dbReference type="Proteomes" id="UP000198549"/>
    </source>
</evidence>
<dbReference type="CDD" id="cd07731">
    <property type="entry name" value="ComA-like_MBL-fold"/>
    <property type="match status" value="1"/>
</dbReference>
<feature type="domain" description="Metallo-beta-lactamase" evidence="7">
    <location>
        <begin position="512"/>
        <end position="696"/>
    </location>
</feature>
<feature type="transmembrane region" description="Helical" evidence="6">
    <location>
        <begin position="451"/>
        <end position="473"/>
    </location>
</feature>
<dbReference type="NCBIfam" id="TIGR00360">
    <property type="entry name" value="ComEC_N-term"/>
    <property type="match status" value="1"/>
</dbReference>
<feature type="transmembrane region" description="Helical" evidence="6">
    <location>
        <begin position="370"/>
        <end position="389"/>
    </location>
</feature>
<dbReference type="PANTHER" id="PTHR30619:SF1">
    <property type="entry name" value="RECOMBINATION PROTEIN 2"/>
    <property type="match status" value="1"/>
</dbReference>
<feature type="transmembrane region" description="Helical" evidence="6">
    <location>
        <begin position="267"/>
        <end position="292"/>
    </location>
</feature>
<feature type="transmembrane region" description="Helical" evidence="6">
    <location>
        <begin position="55"/>
        <end position="74"/>
    </location>
</feature>
<evidence type="ECO:0000256" key="5">
    <source>
        <dbReference type="ARBA" id="ARBA00023136"/>
    </source>
</evidence>
<dbReference type="PANTHER" id="PTHR30619">
    <property type="entry name" value="DNA INTERNALIZATION/COMPETENCE PROTEIN COMEC/REC2"/>
    <property type="match status" value="1"/>
</dbReference>
<gene>
    <name evidence="8" type="ORF">SAMN04490202_1108</name>
</gene>
<evidence type="ECO:0000256" key="2">
    <source>
        <dbReference type="ARBA" id="ARBA00022475"/>
    </source>
</evidence>
<feature type="transmembrane region" description="Helical" evidence="6">
    <location>
        <begin position="241"/>
        <end position="261"/>
    </location>
</feature>
<feature type="transmembrane region" description="Helical" evidence="6">
    <location>
        <begin position="313"/>
        <end position="332"/>
    </location>
</feature>
<reference evidence="8 9" key="1">
    <citation type="submission" date="2016-10" db="EMBL/GenBank/DDBJ databases">
        <authorList>
            <person name="de Groot N.N."/>
        </authorList>
    </citation>
    <scope>NUCLEOTIDE SEQUENCE [LARGE SCALE GENOMIC DNA]</scope>
    <source>
        <strain evidence="8 9">BS3776</strain>
    </source>
</reference>
<dbReference type="InterPro" id="IPR004477">
    <property type="entry name" value="ComEC_N"/>
</dbReference>
<dbReference type="GO" id="GO:0030420">
    <property type="term" value="P:establishment of competence for transformation"/>
    <property type="evidence" value="ECO:0007669"/>
    <property type="project" value="InterPro"/>
</dbReference>
<keyword evidence="2" id="KW-1003">Cell membrane</keyword>
<dbReference type="InterPro" id="IPR052159">
    <property type="entry name" value="Competence_DNA_uptake"/>
</dbReference>
<comment type="subcellular location">
    <subcellularLocation>
        <location evidence="1">Cell membrane</location>
        <topology evidence="1">Multi-pass membrane protein</topology>
    </subcellularLocation>
</comment>
<evidence type="ECO:0000256" key="6">
    <source>
        <dbReference type="SAM" id="Phobius"/>
    </source>
</evidence>
<accession>A0A1H0K4X8</accession>
<dbReference type="Pfam" id="PF00753">
    <property type="entry name" value="Lactamase_B"/>
    <property type="match status" value="1"/>
</dbReference>
<dbReference type="Pfam" id="PF13567">
    <property type="entry name" value="DUF4131"/>
    <property type="match status" value="1"/>
</dbReference>
<dbReference type="Pfam" id="PF03772">
    <property type="entry name" value="Competence"/>
    <property type="match status" value="1"/>
</dbReference>
<feature type="transmembrane region" description="Helical" evidence="6">
    <location>
        <begin position="338"/>
        <end position="358"/>
    </location>
</feature>
<dbReference type="GO" id="GO:0005886">
    <property type="term" value="C:plasma membrane"/>
    <property type="evidence" value="ECO:0007669"/>
    <property type="project" value="UniProtKB-SubCell"/>
</dbReference>
<evidence type="ECO:0000256" key="4">
    <source>
        <dbReference type="ARBA" id="ARBA00022989"/>
    </source>
</evidence>
<proteinExistence type="predicted"/>
<evidence type="ECO:0000256" key="3">
    <source>
        <dbReference type="ARBA" id="ARBA00022692"/>
    </source>
</evidence>
<feature type="transmembrane region" description="Helical" evidence="6">
    <location>
        <begin position="426"/>
        <end position="445"/>
    </location>
</feature>
<dbReference type="Gene3D" id="3.60.15.10">
    <property type="entry name" value="Ribonuclease Z/Hydroxyacylglutathione hydrolase-like"/>
    <property type="match status" value="1"/>
</dbReference>
<dbReference type="InterPro" id="IPR001279">
    <property type="entry name" value="Metallo-B-lactamas"/>
</dbReference>
<dbReference type="Proteomes" id="UP000198549">
    <property type="component" value="Chromosome I"/>
</dbReference>
<name>A0A1H0K4X8_PSERE</name>
<dbReference type="EMBL" id="LT629709">
    <property type="protein sequence ID" value="SDO50944.1"/>
    <property type="molecule type" value="Genomic_DNA"/>
</dbReference>
<dbReference type="InterPro" id="IPR035681">
    <property type="entry name" value="ComA-like_MBL"/>
</dbReference>
<keyword evidence="3 6" id="KW-0812">Transmembrane</keyword>
<organism evidence="8 9">
    <name type="scientific">Pseudomonas reinekei</name>
    <dbReference type="NCBI Taxonomy" id="395598"/>
    <lineage>
        <taxon>Bacteria</taxon>
        <taxon>Pseudomonadati</taxon>
        <taxon>Pseudomonadota</taxon>
        <taxon>Gammaproteobacteria</taxon>
        <taxon>Pseudomonadales</taxon>
        <taxon>Pseudomonadaceae</taxon>
        <taxon>Pseudomonas</taxon>
    </lineage>
</organism>
<evidence type="ECO:0000256" key="1">
    <source>
        <dbReference type="ARBA" id="ARBA00004651"/>
    </source>
</evidence>
<evidence type="ECO:0000313" key="8">
    <source>
        <dbReference type="EMBL" id="SDO50944.1"/>
    </source>
</evidence>
<dbReference type="InterPro" id="IPR025405">
    <property type="entry name" value="DUF4131"/>
</dbReference>
<keyword evidence="5 6" id="KW-0472">Membrane</keyword>
<dbReference type="SMART" id="SM00849">
    <property type="entry name" value="Lactamase_B"/>
    <property type="match status" value="1"/>
</dbReference>
<dbReference type="InterPro" id="IPR004797">
    <property type="entry name" value="Competence_ComEC/Rec2"/>
</dbReference>
<dbReference type="AlphaFoldDB" id="A0A1H0K4X8"/>